<proteinExistence type="predicted"/>
<accession>A0A2W4QNV1</accession>
<evidence type="ECO:0000313" key="2">
    <source>
        <dbReference type="EMBL" id="PZN72806.1"/>
    </source>
</evidence>
<name>A0A2W4QNV1_9GAMM</name>
<dbReference type="EMBL" id="QJPH01000474">
    <property type="protein sequence ID" value="PZN72806.1"/>
    <property type="molecule type" value="Genomic_DNA"/>
</dbReference>
<dbReference type="Proteomes" id="UP000249396">
    <property type="component" value="Unassembled WGS sequence"/>
</dbReference>
<gene>
    <name evidence="2" type="ORF">DM484_23870</name>
</gene>
<evidence type="ECO:0000256" key="1">
    <source>
        <dbReference type="SAM" id="MobiDB-lite"/>
    </source>
</evidence>
<dbReference type="AlphaFoldDB" id="A0A2W4QNV1"/>
<protein>
    <submittedName>
        <fullName evidence="2">Uncharacterized protein</fullName>
    </submittedName>
</protein>
<evidence type="ECO:0000313" key="3">
    <source>
        <dbReference type="Proteomes" id="UP000249396"/>
    </source>
</evidence>
<feature type="compositionally biased region" description="Polar residues" evidence="1">
    <location>
        <begin position="29"/>
        <end position="46"/>
    </location>
</feature>
<feature type="region of interest" description="Disordered" evidence="1">
    <location>
        <begin position="1"/>
        <end position="46"/>
    </location>
</feature>
<sequence>MNGQDHPPAFGRNAPNTDAKMGEKLLDSKATNLGMESNTSADSHSQLLQAAEINEKRLYY</sequence>
<organism evidence="2 3">
    <name type="scientific">Candidatus Methylumidiphilus alinenensis</name>
    <dbReference type="NCBI Taxonomy" id="2202197"/>
    <lineage>
        <taxon>Bacteria</taxon>
        <taxon>Pseudomonadati</taxon>
        <taxon>Pseudomonadota</taxon>
        <taxon>Gammaproteobacteria</taxon>
        <taxon>Methylococcales</taxon>
        <taxon>Candidatus Methylumidiphilus</taxon>
    </lineage>
</organism>
<reference evidence="2 3" key="1">
    <citation type="journal article" date="2018" name="Aquat. Microb. Ecol.">
        <title>Gammaproteobacterial methanotrophs dominate.</title>
        <authorList>
            <person name="Rissanen A.J."/>
            <person name="Saarenheimo J."/>
            <person name="Tiirola M."/>
            <person name="Peura S."/>
            <person name="Aalto S.L."/>
            <person name="Karvinen A."/>
            <person name="Nykanen H."/>
        </authorList>
    </citation>
    <scope>NUCLEOTIDE SEQUENCE [LARGE SCALE GENOMIC DNA]</scope>
    <source>
        <strain evidence="2">AMbin10</strain>
    </source>
</reference>
<comment type="caution">
    <text evidence="2">The sequence shown here is derived from an EMBL/GenBank/DDBJ whole genome shotgun (WGS) entry which is preliminary data.</text>
</comment>